<sequence>MSLTVQFYTMVSMAAMGIWLGAAIDTYGRFLRKRRSFHWLTALKDVLFWLIQGLIVFYVLLESNHGEVRFYVFLAILCGYACYKALLQNTYQRSLELIIRLSIAFYRFVTKLFNILLIVPVKYVLKLLYTLGMMVVTAIVAIFLFIFRIIWRPLRWALRLIGKATRIDRAYKKLSPYFLKIKEYIKAMRKKKE</sequence>
<dbReference type="eggNOG" id="ENOG5032RAH">
    <property type="taxonomic scope" value="Bacteria"/>
</dbReference>
<evidence type="ECO:0000313" key="3">
    <source>
        <dbReference type="Proteomes" id="UP000001544"/>
    </source>
</evidence>
<dbReference type="RefSeq" id="WP_012957082.1">
    <property type="nucleotide sequence ID" value="NC_013791.2"/>
</dbReference>
<feature type="transmembrane region" description="Helical" evidence="1">
    <location>
        <begin position="68"/>
        <end position="86"/>
    </location>
</feature>
<dbReference type="STRING" id="398511.BpOF4_08275"/>
<dbReference type="KEGG" id="bpf:BpOF4_08275"/>
<keyword evidence="1" id="KW-1133">Transmembrane helix</keyword>
<keyword evidence="3" id="KW-1185">Reference proteome</keyword>
<evidence type="ECO:0000313" key="2">
    <source>
        <dbReference type="EMBL" id="ADC49713.1"/>
    </source>
</evidence>
<accession>D3FR17</accession>
<feature type="transmembrane region" description="Helical" evidence="1">
    <location>
        <begin position="6"/>
        <end position="27"/>
    </location>
</feature>
<evidence type="ECO:0008006" key="4">
    <source>
        <dbReference type="Google" id="ProtNLM"/>
    </source>
</evidence>
<feature type="transmembrane region" description="Helical" evidence="1">
    <location>
        <begin position="39"/>
        <end position="61"/>
    </location>
</feature>
<reference evidence="2 3" key="1">
    <citation type="journal article" date="2011" name="Environ. Microbiol.">
        <title>Genome of alkaliphilic Bacillus pseudofirmus OF4 reveals adaptations that support the ability to grow in an external pH range from 7.5 to 11.4.</title>
        <authorList>
            <person name="Janto B."/>
            <person name="Ahmed A."/>
            <person name="Ito M."/>
            <person name="Liu J."/>
            <person name="Hicks D.B."/>
            <person name="Pagni S."/>
            <person name="Fackelmayer O.J."/>
            <person name="Smith T.A."/>
            <person name="Earl J."/>
            <person name="Elbourne L.D."/>
            <person name="Hassan K."/>
            <person name="Paulsen I.T."/>
            <person name="Kolsto A.B."/>
            <person name="Tourasse N.J."/>
            <person name="Ehrlich G.D."/>
            <person name="Boissy R."/>
            <person name="Ivey D.M."/>
            <person name="Li G."/>
            <person name="Xue Y."/>
            <person name="Ma Y."/>
            <person name="Hu F.Z."/>
            <person name="Krulwich T.A."/>
        </authorList>
    </citation>
    <scope>NUCLEOTIDE SEQUENCE [LARGE SCALE GENOMIC DNA]</scope>
    <source>
        <strain evidence="3">ATCC BAA-2126 / JCM 17055 / OF4</strain>
    </source>
</reference>
<keyword evidence="1" id="KW-0812">Transmembrane</keyword>
<evidence type="ECO:0000256" key="1">
    <source>
        <dbReference type="SAM" id="Phobius"/>
    </source>
</evidence>
<dbReference type="EMBL" id="CP001878">
    <property type="protein sequence ID" value="ADC49713.1"/>
    <property type="molecule type" value="Genomic_DNA"/>
</dbReference>
<dbReference type="NCBIfam" id="TIGR02893">
    <property type="entry name" value="spore_yabQ"/>
    <property type="match status" value="1"/>
</dbReference>
<organism evidence="2 3">
    <name type="scientific">Alkalihalophilus pseudofirmus (strain ATCC BAA-2126 / JCM 17055 / OF4)</name>
    <name type="common">Bacillus pseudofirmus</name>
    <dbReference type="NCBI Taxonomy" id="398511"/>
    <lineage>
        <taxon>Bacteria</taxon>
        <taxon>Bacillati</taxon>
        <taxon>Bacillota</taxon>
        <taxon>Bacilli</taxon>
        <taxon>Bacillales</taxon>
        <taxon>Bacillaceae</taxon>
        <taxon>Alkalihalophilus</taxon>
    </lineage>
</organism>
<dbReference type="HOGENOM" id="CLU_113225_0_0_9"/>
<feature type="transmembrane region" description="Helical" evidence="1">
    <location>
        <begin position="127"/>
        <end position="151"/>
    </location>
</feature>
<dbReference type="InterPro" id="IPR019074">
    <property type="entry name" value="YabQ"/>
</dbReference>
<dbReference type="Proteomes" id="UP000001544">
    <property type="component" value="Chromosome"/>
</dbReference>
<proteinExistence type="predicted"/>
<feature type="transmembrane region" description="Helical" evidence="1">
    <location>
        <begin position="98"/>
        <end position="121"/>
    </location>
</feature>
<keyword evidence="1" id="KW-0472">Membrane</keyword>
<protein>
    <recommendedName>
        <fullName evidence="4">Spore cortex biosynthesis protein YabQ</fullName>
    </recommendedName>
</protein>
<name>D3FR17_ALKPO</name>
<gene>
    <name evidence="2" type="ordered locus">BpOF4_08275</name>
</gene>
<dbReference type="Pfam" id="PF09578">
    <property type="entry name" value="Spore_YabQ"/>
    <property type="match status" value="1"/>
</dbReference>
<dbReference type="AlphaFoldDB" id="D3FR17"/>